<gene>
    <name evidence="3" type="ORF">H7I41_10435</name>
</gene>
<dbReference type="RefSeq" id="WP_264012523.1">
    <property type="nucleotide sequence ID" value="NZ_JACKSJ010000082.1"/>
</dbReference>
<feature type="region of interest" description="Disordered" evidence="1">
    <location>
        <begin position="180"/>
        <end position="244"/>
    </location>
</feature>
<evidence type="ECO:0000313" key="3">
    <source>
        <dbReference type="EMBL" id="MCV7170332.1"/>
    </source>
</evidence>
<dbReference type="EMBL" id="JACKSJ010000082">
    <property type="protein sequence ID" value="MCV7170332.1"/>
    <property type="molecule type" value="Genomic_DNA"/>
</dbReference>
<organism evidence="3 4">
    <name type="scientific">[Mycobacterium] manitobense</name>
    <dbReference type="NCBI Taxonomy" id="190147"/>
    <lineage>
        <taxon>Bacteria</taxon>
        <taxon>Bacillati</taxon>
        <taxon>Actinomycetota</taxon>
        <taxon>Actinomycetes</taxon>
        <taxon>Mycobacteriales</taxon>
        <taxon>Mycobacteriaceae</taxon>
        <taxon>Mycolicibacterium</taxon>
    </lineage>
</organism>
<evidence type="ECO:0000313" key="4">
    <source>
        <dbReference type="Proteomes" id="UP001140293"/>
    </source>
</evidence>
<feature type="region of interest" description="Disordered" evidence="1">
    <location>
        <begin position="50"/>
        <end position="75"/>
    </location>
</feature>
<feature type="transmembrane region" description="Helical" evidence="2">
    <location>
        <begin position="282"/>
        <end position="300"/>
    </location>
</feature>
<evidence type="ECO:0000256" key="2">
    <source>
        <dbReference type="SAM" id="Phobius"/>
    </source>
</evidence>
<dbReference type="Proteomes" id="UP001140293">
    <property type="component" value="Unassembled WGS sequence"/>
</dbReference>
<feature type="compositionally biased region" description="Acidic residues" evidence="1">
    <location>
        <begin position="180"/>
        <end position="212"/>
    </location>
</feature>
<evidence type="ECO:0000256" key="1">
    <source>
        <dbReference type="SAM" id="MobiDB-lite"/>
    </source>
</evidence>
<sequence>MPSIPQSLLWISLVVLWLFVLVPMLISKRDAVRRTSDVALATRVLDTGRRSKLRRSGPAAGHNSDPHWQPEEDDLQDLDDHDELDEQKARPQRAMVLAAAATTVDEPDYLDVDVVDEASGALPVGRSVIDEPELPLEFHAPELPLEFHAPEPVVAEAAADVAEAAEDDAIEDDAIEDEALEDEAEDEEVDEDQAVEAEADDEFDGTDDEYEYVADSSGLEAPSESDLHVADSMSAARRRRNESKTAAAVSARKYRFRMRMLVSMAVAIMASAAVAYLAAPWAWWLCATTGAVTLMYLMYLRRQTRIEERLRRRRAQRMMRSRLGVENAEDQKLDVVPARLRRPGAAVLEIDDEDPAFEHLDYTSFARHYDLPRAAGQ</sequence>
<feature type="transmembrane region" description="Helical" evidence="2">
    <location>
        <begin position="6"/>
        <end position="26"/>
    </location>
</feature>
<keyword evidence="2" id="KW-1133">Transmembrane helix</keyword>
<dbReference type="InterPro" id="IPR053779">
    <property type="entry name" value="GlpR"/>
</dbReference>
<evidence type="ECO:0008006" key="5">
    <source>
        <dbReference type="Google" id="ProtNLM"/>
    </source>
</evidence>
<reference evidence="3" key="2">
    <citation type="journal article" date="2022" name="BMC Genomics">
        <title>Comparative genome analysis of mycobacteria focusing on tRNA and non-coding RNA.</title>
        <authorList>
            <person name="Behra P.R.K."/>
            <person name="Pettersson B.M.F."/>
            <person name="Ramesh M."/>
            <person name="Das S."/>
            <person name="Dasgupta S."/>
            <person name="Kirsebom L.A."/>
        </authorList>
    </citation>
    <scope>NUCLEOTIDE SEQUENCE</scope>
    <source>
        <strain evidence="3">DSM 44615</strain>
    </source>
</reference>
<proteinExistence type="predicted"/>
<comment type="caution">
    <text evidence="3">The sequence shown here is derived from an EMBL/GenBank/DDBJ whole genome shotgun (WGS) entry which is preliminary data.</text>
</comment>
<reference evidence="3" key="1">
    <citation type="submission" date="2020-07" db="EMBL/GenBank/DDBJ databases">
        <authorList>
            <person name="Pettersson B.M.F."/>
            <person name="Behra P.R.K."/>
            <person name="Ramesh M."/>
            <person name="Das S."/>
            <person name="Dasgupta S."/>
            <person name="Kirsebom L.A."/>
        </authorList>
    </citation>
    <scope>NUCLEOTIDE SEQUENCE</scope>
    <source>
        <strain evidence="3">DSM 44615</strain>
    </source>
</reference>
<dbReference type="NCBIfam" id="NF045516">
    <property type="entry name" value="GlpR"/>
    <property type="match status" value="1"/>
</dbReference>
<keyword evidence="2" id="KW-0812">Transmembrane</keyword>
<keyword evidence="2" id="KW-0472">Membrane</keyword>
<feature type="transmembrane region" description="Helical" evidence="2">
    <location>
        <begin position="260"/>
        <end position="276"/>
    </location>
</feature>
<accession>A0A9X2Y998</accession>
<protein>
    <recommendedName>
        <fullName evidence="5">Transmembrane protein</fullName>
    </recommendedName>
</protein>
<name>A0A9X2Y998_9MYCO</name>
<keyword evidence="4" id="KW-1185">Reference proteome</keyword>
<dbReference type="AlphaFoldDB" id="A0A9X2Y998"/>